<comment type="caution">
    <text evidence="8">The sequence shown here is derived from an EMBL/GenBank/DDBJ whole genome shotgun (WGS) entry which is preliminary data.</text>
</comment>
<accession>A0ABQ5UML5</accession>
<dbReference type="InterPro" id="IPR037185">
    <property type="entry name" value="EmrE-like"/>
</dbReference>
<dbReference type="PANTHER" id="PTHR42920">
    <property type="entry name" value="OS03G0707200 PROTEIN-RELATED"/>
    <property type="match status" value="1"/>
</dbReference>
<name>A0ABQ5UML5_9HYPH</name>
<dbReference type="Proteomes" id="UP001161405">
    <property type="component" value="Unassembled WGS sequence"/>
</dbReference>
<evidence type="ECO:0000259" key="7">
    <source>
        <dbReference type="Pfam" id="PF00892"/>
    </source>
</evidence>
<evidence type="ECO:0000313" key="8">
    <source>
        <dbReference type="EMBL" id="GLQ16074.1"/>
    </source>
</evidence>
<dbReference type="PANTHER" id="PTHR42920:SF5">
    <property type="entry name" value="EAMA DOMAIN-CONTAINING PROTEIN"/>
    <property type="match status" value="1"/>
</dbReference>
<keyword evidence="5 6" id="KW-0472">Membrane</keyword>
<feature type="transmembrane region" description="Helical" evidence="6">
    <location>
        <begin position="178"/>
        <end position="197"/>
    </location>
</feature>
<feature type="transmembrane region" description="Helical" evidence="6">
    <location>
        <begin position="266"/>
        <end position="289"/>
    </location>
</feature>
<keyword evidence="2" id="KW-1003">Cell membrane</keyword>
<feature type="transmembrane region" description="Helical" evidence="6">
    <location>
        <begin position="33"/>
        <end position="55"/>
    </location>
</feature>
<evidence type="ECO:0000256" key="5">
    <source>
        <dbReference type="ARBA" id="ARBA00023136"/>
    </source>
</evidence>
<feature type="transmembrane region" description="Helical" evidence="6">
    <location>
        <begin position="123"/>
        <end position="139"/>
    </location>
</feature>
<gene>
    <name evidence="8" type="ORF">GCM10007879_03230</name>
</gene>
<comment type="subcellular location">
    <subcellularLocation>
        <location evidence="1">Cell membrane</location>
        <topology evidence="1">Multi-pass membrane protein</topology>
    </subcellularLocation>
</comment>
<reference evidence="8" key="1">
    <citation type="journal article" date="2014" name="Int. J. Syst. Evol. Microbiol.">
        <title>Complete genome of a new Firmicutes species belonging to the dominant human colonic microbiota ('Ruminococcus bicirculans') reveals two chromosomes and a selective capacity to utilize plant glucans.</title>
        <authorList>
            <consortium name="NISC Comparative Sequencing Program"/>
            <person name="Wegmann U."/>
            <person name="Louis P."/>
            <person name="Goesmann A."/>
            <person name="Henrissat B."/>
            <person name="Duncan S.H."/>
            <person name="Flint H.J."/>
        </authorList>
    </citation>
    <scope>NUCLEOTIDE SEQUENCE</scope>
    <source>
        <strain evidence="8">NBRC 107169</strain>
    </source>
</reference>
<keyword evidence="3 6" id="KW-0812">Transmembrane</keyword>
<feature type="transmembrane region" description="Helical" evidence="6">
    <location>
        <begin position="240"/>
        <end position="260"/>
    </location>
</feature>
<sequence length="300" mass="32319">MTRATATALLIVATIIWGSAFIAQKSAMGAMEPFTFLAARYLLGGLLILPLAIWESRRVNKPISKKGWTYIGVLVFAFFFGSWLQQIGLLTASVTNTGFLTGFYVFFVPVFMVLFAKAKLHNLIWVAAALAFSGLFLLSGGKIENFVEGDYYVLGSSFFWALYVFFLGTTAKETQRPITVSACIFLIGGSICAAGAFGTESVTVSALQVGWVEILYTGVLSTAIGFTLHTISQQHVPTANAALILSMESLFAAIGAALILGERLTLNGYLGIVLIFSAIVLAEAGPVFFEKARRRKSMVG</sequence>
<feature type="transmembrane region" description="Helical" evidence="6">
    <location>
        <begin position="67"/>
        <end position="85"/>
    </location>
</feature>
<dbReference type="InterPro" id="IPR000620">
    <property type="entry name" value="EamA_dom"/>
</dbReference>
<feature type="domain" description="EamA" evidence="7">
    <location>
        <begin position="149"/>
        <end position="281"/>
    </location>
</feature>
<organism evidence="8 9">
    <name type="scientific">Maritalea porphyrae</name>
    <dbReference type="NCBI Taxonomy" id="880732"/>
    <lineage>
        <taxon>Bacteria</taxon>
        <taxon>Pseudomonadati</taxon>
        <taxon>Pseudomonadota</taxon>
        <taxon>Alphaproteobacteria</taxon>
        <taxon>Hyphomicrobiales</taxon>
        <taxon>Devosiaceae</taxon>
        <taxon>Maritalea</taxon>
    </lineage>
</organism>
<dbReference type="RefSeq" id="WP_284361390.1">
    <property type="nucleotide sequence ID" value="NZ_BSNI01000001.1"/>
</dbReference>
<evidence type="ECO:0000256" key="2">
    <source>
        <dbReference type="ARBA" id="ARBA00022475"/>
    </source>
</evidence>
<reference evidence="8" key="2">
    <citation type="submission" date="2023-01" db="EMBL/GenBank/DDBJ databases">
        <title>Draft genome sequence of Maritalea porphyrae strain NBRC 107169.</title>
        <authorList>
            <person name="Sun Q."/>
            <person name="Mori K."/>
        </authorList>
    </citation>
    <scope>NUCLEOTIDE SEQUENCE</scope>
    <source>
        <strain evidence="8">NBRC 107169</strain>
    </source>
</reference>
<feature type="transmembrane region" description="Helical" evidence="6">
    <location>
        <begin position="97"/>
        <end position="116"/>
    </location>
</feature>
<feature type="transmembrane region" description="Helical" evidence="6">
    <location>
        <begin position="209"/>
        <end position="228"/>
    </location>
</feature>
<evidence type="ECO:0000256" key="3">
    <source>
        <dbReference type="ARBA" id="ARBA00022692"/>
    </source>
</evidence>
<keyword evidence="9" id="KW-1185">Reference proteome</keyword>
<dbReference type="InterPro" id="IPR051258">
    <property type="entry name" value="Diverse_Substrate_Transporter"/>
</dbReference>
<protein>
    <submittedName>
        <fullName evidence="8">Permease</fullName>
    </submittedName>
</protein>
<evidence type="ECO:0000256" key="6">
    <source>
        <dbReference type="SAM" id="Phobius"/>
    </source>
</evidence>
<feature type="domain" description="EamA" evidence="7">
    <location>
        <begin position="8"/>
        <end position="139"/>
    </location>
</feature>
<dbReference type="SUPFAM" id="SSF103481">
    <property type="entry name" value="Multidrug resistance efflux transporter EmrE"/>
    <property type="match status" value="2"/>
</dbReference>
<feature type="transmembrane region" description="Helical" evidence="6">
    <location>
        <begin position="151"/>
        <end position="171"/>
    </location>
</feature>
<dbReference type="Pfam" id="PF00892">
    <property type="entry name" value="EamA"/>
    <property type="match status" value="2"/>
</dbReference>
<proteinExistence type="predicted"/>
<keyword evidence="4 6" id="KW-1133">Transmembrane helix</keyword>
<evidence type="ECO:0000256" key="4">
    <source>
        <dbReference type="ARBA" id="ARBA00022989"/>
    </source>
</evidence>
<evidence type="ECO:0000313" key="9">
    <source>
        <dbReference type="Proteomes" id="UP001161405"/>
    </source>
</evidence>
<dbReference type="EMBL" id="BSNI01000001">
    <property type="protein sequence ID" value="GLQ16074.1"/>
    <property type="molecule type" value="Genomic_DNA"/>
</dbReference>
<evidence type="ECO:0000256" key="1">
    <source>
        <dbReference type="ARBA" id="ARBA00004651"/>
    </source>
</evidence>